<reference evidence="2 4" key="2">
    <citation type="submission" date="2018-08" db="EMBL/GenBank/DDBJ databases">
        <title>Bacillus clarus sp. nov. strain PS00077A.</title>
        <authorList>
            <person name="Mendez Acevedo M."/>
            <person name="Carroll L."/>
            <person name="Mukherjee M."/>
            <person name="Wiedmann M."/>
            <person name="Kovac J."/>
        </authorList>
    </citation>
    <scope>NUCLEOTIDE SEQUENCE [LARGE SCALE GENOMIC DNA]</scope>
    <source>
        <strain evidence="2 4">PS00077A</strain>
    </source>
</reference>
<dbReference type="EMBL" id="JMQC01000008">
    <property type="protein sequence ID" value="KFM99375.1"/>
    <property type="molecule type" value="Genomic_DNA"/>
</dbReference>
<proteinExistence type="predicted"/>
<sequence length="84" mass="9776">MIKPDKNLLARYRIIKGNPYIINGHDIFQLDDVGILIWENINGENDIEKIISIVSNKFSVSMEEIKIDITSFIEELHSNKLIEY</sequence>
<dbReference type="RefSeq" id="WP_042982269.1">
    <property type="nucleotide sequence ID" value="NZ_JMQC01000008.1"/>
</dbReference>
<dbReference type="Proteomes" id="UP000029389">
    <property type="component" value="Unassembled WGS sequence"/>
</dbReference>
<name>A0A090Z4P6_9BACI</name>
<reference evidence="1 3" key="1">
    <citation type="submission" date="2014-04" db="EMBL/GenBank/DDBJ databases">
        <authorList>
            <person name="Bishop-Lilly K.A."/>
            <person name="Broomall S.M."/>
            <person name="Chain P.S."/>
            <person name="Chertkov O."/>
            <person name="Coyne S.R."/>
            <person name="Daligault H.E."/>
            <person name="Davenport K.W."/>
            <person name="Erkkila T."/>
            <person name="Frey K.G."/>
            <person name="Gibbons H.S."/>
            <person name="Gu W."/>
            <person name="Jaissle J."/>
            <person name="Johnson S.L."/>
            <person name="Koroleva G.I."/>
            <person name="Ladner J.T."/>
            <person name="Lo C.-C."/>
            <person name="Minogue T.D."/>
            <person name="Munk C."/>
            <person name="Palacios G.F."/>
            <person name="Redden C.L."/>
            <person name="Rosenzweig C.N."/>
            <person name="Scholz M.B."/>
            <person name="Teshima H."/>
            <person name="Xu Y."/>
        </authorList>
    </citation>
    <scope>NUCLEOTIDE SEQUENCE [LARGE SCALE GENOMIC DNA]</scope>
    <source>
        <strain evidence="1 3">BHP</strain>
    </source>
</reference>
<comment type="caution">
    <text evidence="1">The sequence shown here is derived from an EMBL/GenBank/DDBJ whole genome shotgun (WGS) entry which is preliminary data.</text>
</comment>
<gene>
    <name evidence="2" type="ORF">D0U04_20690</name>
    <name evidence="1" type="ORF">DJ93_3484</name>
</gene>
<accession>A0A090Z4P6</accession>
<dbReference type="PATRIC" id="fig|1405.8.peg.3579"/>
<dbReference type="Gene3D" id="1.10.10.1150">
    <property type="entry name" value="Coenzyme PQQ synthesis protein D (PqqD)"/>
    <property type="match status" value="1"/>
</dbReference>
<dbReference type="InterPro" id="IPR008792">
    <property type="entry name" value="PQQD"/>
</dbReference>
<evidence type="ECO:0000313" key="1">
    <source>
        <dbReference type="EMBL" id="KFM99375.1"/>
    </source>
</evidence>
<evidence type="ECO:0000313" key="4">
    <source>
        <dbReference type="Proteomes" id="UP000264294"/>
    </source>
</evidence>
<dbReference type="InterPro" id="IPR041881">
    <property type="entry name" value="PqqD_sf"/>
</dbReference>
<dbReference type="Pfam" id="PF05402">
    <property type="entry name" value="PqqD"/>
    <property type="match status" value="1"/>
</dbReference>
<dbReference type="AlphaFoldDB" id="A0A090Z4P6"/>
<keyword evidence="4" id="KW-1185">Reference proteome</keyword>
<dbReference type="Proteomes" id="UP000264294">
    <property type="component" value="Unassembled WGS sequence"/>
</dbReference>
<organism evidence="1 3">
    <name type="scientific">Bacillus clarus</name>
    <dbReference type="NCBI Taxonomy" id="2338372"/>
    <lineage>
        <taxon>Bacteria</taxon>
        <taxon>Bacillati</taxon>
        <taxon>Bacillota</taxon>
        <taxon>Bacilli</taxon>
        <taxon>Bacillales</taxon>
        <taxon>Bacillaceae</taxon>
        <taxon>Bacillus</taxon>
        <taxon>Bacillus cereus group</taxon>
    </lineage>
</organism>
<dbReference type="EMBL" id="QVOD01000031">
    <property type="protein sequence ID" value="RFT64894.1"/>
    <property type="molecule type" value="Genomic_DNA"/>
</dbReference>
<evidence type="ECO:0000313" key="2">
    <source>
        <dbReference type="EMBL" id="RFT64894.1"/>
    </source>
</evidence>
<protein>
    <submittedName>
        <fullName evidence="1">Coenzyme PQQ synthesis D family protein</fullName>
    </submittedName>
    <submittedName>
        <fullName evidence="2">PqqD family protein</fullName>
    </submittedName>
</protein>
<evidence type="ECO:0000313" key="3">
    <source>
        <dbReference type="Proteomes" id="UP000029389"/>
    </source>
</evidence>